<organism evidence="1 2">
    <name type="scientific">Persea americana</name>
    <name type="common">Avocado</name>
    <dbReference type="NCBI Taxonomy" id="3435"/>
    <lineage>
        <taxon>Eukaryota</taxon>
        <taxon>Viridiplantae</taxon>
        <taxon>Streptophyta</taxon>
        <taxon>Embryophyta</taxon>
        <taxon>Tracheophyta</taxon>
        <taxon>Spermatophyta</taxon>
        <taxon>Magnoliopsida</taxon>
        <taxon>Magnoliidae</taxon>
        <taxon>Laurales</taxon>
        <taxon>Lauraceae</taxon>
        <taxon>Persea</taxon>
    </lineage>
</organism>
<keyword evidence="2" id="KW-1185">Reference proteome</keyword>
<reference evidence="1 2" key="1">
    <citation type="journal article" date="2022" name="Hortic Res">
        <title>A haplotype resolved chromosomal level avocado genome allows analysis of novel avocado genes.</title>
        <authorList>
            <person name="Nath O."/>
            <person name="Fletcher S.J."/>
            <person name="Hayward A."/>
            <person name="Shaw L.M."/>
            <person name="Masouleh A.K."/>
            <person name="Furtado A."/>
            <person name="Henry R.J."/>
            <person name="Mitter N."/>
        </authorList>
    </citation>
    <scope>NUCLEOTIDE SEQUENCE [LARGE SCALE GENOMIC DNA]</scope>
    <source>
        <strain evidence="2">cv. Hass</strain>
    </source>
</reference>
<accession>A0ACC2L2R4</accession>
<proteinExistence type="predicted"/>
<name>A0ACC2L2R4_PERAE</name>
<evidence type="ECO:0000313" key="1">
    <source>
        <dbReference type="EMBL" id="KAJ8627724.1"/>
    </source>
</evidence>
<protein>
    <submittedName>
        <fullName evidence="1">Uncharacterized protein</fullName>
    </submittedName>
</protein>
<dbReference type="EMBL" id="CM056814">
    <property type="protein sequence ID" value="KAJ8627724.1"/>
    <property type="molecule type" value="Genomic_DNA"/>
</dbReference>
<gene>
    <name evidence="1" type="ORF">MRB53_021031</name>
</gene>
<sequence length="104" mass="12255">MFGSKWNQTELRPENLLHLSTRVRDSFLFCFEAYAEEPRKSRQVGLDLLHVFLPTATNEKEKKEKNRSSSRLGCQESSHLRVTCIEDCVFLQARVVFRRNIYSM</sequence>
<dbReference type="Proteomes" id="UP001234297">
    <property type="component" value="Chromosome 6"/>
</dbReference>
<comment type="caution">
    <text evidence="1">The sequence shown here is derived from an EMBL/GenBank/DDBJ whole genome shotgun (WGS) entry which is preliminary data.</text>
</comment>
<evidence type="ECO:0000313" key="2">
    <source>
        <dbReference type="Proteomes" id="UP001234297"/>
    </source>
</evidence>